<dbReference type="RefSeq" id="WP_080916317.1">
    <property type="nucleotide sequence ID" value="NZ_CP020472.1"/>
</dbReference>
<evidence type="ECO:0000313" key="2">
    <source>
        <dbReference type="Proteomes" id="UP000191820"/>
    </source>
</evidence>
<evidence type="ECO:0000313" key="1">
    <source>
        <dbReference type="EMBL" id="ARD23326.1"/>
    </source>
</evidence>
<name>A0ABM6JM66_9GAMM</name>
<protein>
    <recommendedName>
        <fullName evidence="3">Extradiol ring-cleavage dioxygenase LigAB LigA subunit domain-containing protein</fullName>
    </recommendedName>
</protein>
<gene>
    <name evidence="1" type="ORF">SJ2017_3052</name>
</gene>
<evidence type="ECO:0008006" key="3">
    <source>
        <dbReference type="Google" id="ProtNLM"/>
    </source>
</evidence>
<dbReference type="SUPFAM" id="SSF48076">
    <property type="entry name" value="LigA subunit of an aromatic-ring-opening dioxygenase LigAB"/>
    <property type="match status" value="1"/>
</dbReference>
<dbReference type="Proteomes" id="UP000191820">
    <property type="component" value="Chromosome"/>
</dbReference>
<dbReference type="InterPro" id="IPR036622">
    <property type="entry name" value="LigA_sf"/>
</dbReference>
<keyword evidence="2" id="KW-1185">Reference proteome</keyword>
<dbReference type="Gene3D" id="1.10.700.10">
    <property type="entry name" value="Dioxygenase LigAB, LigA subunit"/>
    <property type="match status" value="1"/>
</dbReference>
<sequence length="70" mass="7652">MANLTEFFTELNTDAKLLETYKKDPEGAMKNYGLSENEIKAVLSGDAKAVSALAGDIEMKAFLLISNHTK</sequence>
<dbReference type="EMBL" id="CP020472">
    <property type="protein sequence ID" value="ARD23326.1"/>
    <property type="molecule type" value="Genomic_DNA"/>
</dbReference>
<organism evidence="1 2">
    <name type="scientific">Shewanella japonica</name>
    <dbReference type="NCBI Taxonomy" id="93973"/>
    <lineage>
        <taxon>Bacteria</taxon>
        <taxon>Pseudomonadati</taxon>
        <taxon>Pseudomonadota</taxon>
        <taxon>Gammaproteobacteria</taxon>
        <taxon>Alteromonadales</taxon>
        <taxon>Shewanellaceae</taxon>
        <taxon>Shewanella</taxon>
    </lineage>
</organism>
<reference evidence="1 2" key="1">
    <citation type="submission" date="2017-03" db="EMBL/GenBank/DDBJ databases">
        <title>Genome sequencing of Shewanella japonica KCTC 22435.</title>
        <authorList>
            <person name="Kim K.M."/>
        </authorList>
    </citation>
    <scope>NUCLEOTIDE SEQUENCE [LARGE SCALE GENOMIC DNA]</scope>
    <source>
        <strain evidence="1 2">KCTC 22435</strain>
    </source>
</reference>
<proteinExistence type="predicted"/>
<accession>A0ABM6JM66</accession>